<dbReference type="InterPro" id="IPR010611">
    <property type="entry name" value="3D_dom"/>
</dbReference>
<dbReference type="Pfam" id="PF01471">
    <property type="entry name" value="PG_binding_1"/>
    <property type="match status" value="1"/>
</dbReference>
<dbReference type="Pfam" id="PF06725">
    <property type="entry name" value="3D"/>
    <property type="match status" value="1"/>
</dbReference>
<dbReference type="InterPro" id="IPR059180">
    <property type="entry name" value="3D_YorM"/>
</dbReference>
<evidence type="ECO:0000259" key="4">
    <source>
        <dbReference type="Pfam" id="PF01471"/>
    </source>
</evidence>
<dbReference type="RefSeq" id="WP_353947568.1">
    <property type="nucleotide sequence ID" value="NZ_CP159510.1"/>
</dbReference>
<keyword evidence="1 3" id="KW-0732">Signal</keyword>
<dbReference type="SUPFAM" id="SSF47090">
    <property type="entry name" value="PGBD-like"/>
    <property type="match status" value="1"/>
</dbReference>
<sequence>MNIIKRLTALTTLTVFFGILAPTTIAFAKTSSTNDSHAVKSQDPELKTAVGFSQNDPSLQPDSNSITRIFGNSLLQLGDSGPSVAEIQDTLRLLGYYGGEVNGVFGELTADAVKHFQSNQHIAENGLVGPNTKTALYTVYSSSDEASAYKARAAEMKQEEKAAAERKAKAEAKAKAKAKAEAKAEAKEKARKAAEAAAIADREKEQAARKPVKPVKVTKVTKATHKAAKKAPAPQRQAGSSITVTATSYALGGISATGINFSDNPNAKVIAVDPGVIPLGSRVKVPGYGIYTAGDTGGNIKGKRIDIHLPTRQQALQFGRRTMTIQILH</sequence>
<feature type="signal peptide" evidence="3">
    <location>
        <begin position="1"/>
        <end position="28"/>
    </location>
</feature>
<feature type="region of interest" description="Disordered" evidence="2">
    <location>
        <begin position="201"/>
        <end position="239"/>
    </location>
</feature>
<dbReference type="SUPFAM" id="SSF50685">
    <property type="entry name" value="Barwin-like endoglucanases"/>
    <property type="match status" value="1"/>
</dbReference>
<dbReference type="GO" id="GO:0009254">
    <property type="term" value="P:peptidoglycan turnover"/>
    <property type="evidence" value="ECO:0007669"/>
    <property type="project" value="InterPro"/>
</dbReference>
<dbReference type="InterPro" id="IPR036908">
    <property type="entry name" value="RlpA-like_sf"/>
</dbReference>
<dbReference type="GO" id="GO:0004553">
    <property type="term" value="F:hydrolase activity, hydrolyzing O-glycosyl compounds"/>
    <property type="evidence" value="ECO:0007669"/>
    <property type="project" value="InterPro"/>
</dbReference>
<dbReference type="InterPro" id="IPR002477">
    <property type="entry name" value="Peptidoglycan-bd-like"/>
</dbReference>
<dbReference type="Gene3D" id="1.10.101.10">
    <property type="entry name" value="PGBD-like superfamily/PGBD"/>
    <property type="match status" value="1"/>
</dbReference>
<dbReference type="InterPro" id="IPR051933">
    <property type="entry name" value="Resuscitation_pf_RpfB"/>
</dbReference>
<dbReference type="PANTHER" id="PTHR39160:SF6">
    <property type="entry name" value="CELL WALL-BINDING PROTEIN YOCH"/>
    <property type="match status" value="1"/>
</dbReference>
<proteinExistence type="predicted"/>
<dbReference type="GO" id="GO:0019867">
    <property type="term" value="C:outer membrane"/>
    <property type="evidence" value="ECO:0007669"/>
    <property type="project" value="InterPro"/>
</dbReference>
<dbReference type="PANTHER" id="PTHR39160">
    <property type="entry name" value="CELL WALL-BINDING PROTEIN YOCH"/>
    <property type="match status" value="1"/>
</dbReference>
<name>A0AAU8IC76_9BACL</name>
<dbReference type="AlphaFoldDB" id="A0AAU8IC76"/>
<reference evidence="6" key="1">
    <citation type="submission" date="2024-06" db="EMBL/GenBank/DDBJ databases">
        <authorList>
            <person name="Fan A."/>
            <person name="Zhang F.Y."/>
            <person name="Zhang L."/>
        </authorList>
    </citation>
    <scope>NUCLEOTIDE SEQUENCE</scope>
    <source>
        <strain evidence="6">Y61</strain>
    </source>
</reference>
<feature type="domain" description="Peptidoglycan binding-like" evidence="4">
    <location>
        <begin position="80"/>
        <end position="136"/>
    </location>
</feature>
<evidence type="ECO:0000256" key="2">
    <source>
        <dbReference type="SAM" id="MobiDB-lite"/>
    </source>
</evidence>
<evidence type="ECO:0000313" key="6">
    <source>
        <dbReference type="EMBL" id="XCJ15809.1"/>
    </source>
</evidence>
<evidence type="ECO:0000259" key="5">
    <source>
        <dbReference type="Pfam" id="PF06725"/>
    </source>
</evidence>
<dbReference type="Gene3D" id="2.40.40.10">
    <property type="entry name" value="RlpA-like domain"/>
    <property type="match status" value="1"/>
</dbReference>
<dbReference type="InterPro" id="IPR036366">
    <property type="entry name" value="PGBDSf"/>
</dbReference>
<dbReference type="InterPro" id="IPR036365">
    <property type="entry name" value="PGBD-like_sf"/>
</dbReference>
<organism evidence="6">
    <name type="scientific">Sporolactobacillus sp. Y61</name>
    <dbReference type="NCBI Taxonomy" id="3160863"/>
    <lineage>
        <taxon>Bacteria</taxon>
        <taxon>Bacillati</taxon>
        <taxon>Bacillota</taxon>
        <taxon>Bacilli</taxon>
        <taxon>Bacillales</taxon>
        <taxon>Sporolactobacillaceae</taxon>
        <taxon>Sporolactobacillus</taxon>
    </lineage>
</organism>
<evidence type="ECO:0000256" key="1">
    <source>
        <dbReference type="ARBA" id="ARBA00022729"/>
    </source>
</evidence>
<evidence type="ECO:0000256" key="3">
    <source>
        <dbReference type="SAM" id="SignalP"/>
    </source>
</evidence>
<dbReference type="CDD" id="cd14667">
    <property type="entry name" value="3D_containing_proteins"/>
    <property type="match status" value="1"/>
</dbReference>
<accession>A0AAU8IC76</accession>
<feature type="domain" description="3D" evidence="5">
    <location>
        <begin position="268"/>
        <end position="328"/>
    </location>
</feature>
<protein>
    <submittedName>
        <fullName evidence="6">3D domain-containing protein</fullName>
    </submittedName>
</protein>
<gene>
    <name evidence="6" type="ORF">ABNN70_08715</name>
</gene>
<dbReference type="EMBL" id="CP159510">
    <property type="protein sequence ID" value="XCJ15809.1"/>
    <property type="molecule type" value="Genomic_DNA"/>
</dbReference>
<feature type="chain" id="PRO_5043448346" evidence="3">
    <location>
        <begin position="29"/>
        <end position="329"/>
    </location>
</feature>